<dbReference type="EMBL" id="JBEZFP010000003">
    <property type="protein sequence ID" value="MEU8132273.1"/>
    <property type="molecule type" value="Genomic_DNA"/>
</dbReference>
<name>A0ABV3D943_9ACTN</name>
<dbReference type="Proteomes" id="UP001551482">
    <property type="component" value="Unassembled WGS sequence"/>
</dbReference>
<reference evidence="1 2" key="1">
    <citation type="submission" date="2024-06" db="EMBL/GenBank/DDBJ databases">
        <title>The Natural Products Discovery Center: Release of the First 8490 Sequenced Strains for Exploring Actinobacteria Biosynthetic Diversity.</title>
        <authorList>
            <person name="Kalkreuter E."/>
            <person name="Kautsar S.A."/>
            <person name="Yang D."/>
            <person name="Bader C.D."/>
            <person name="Teijaro C.N."/>
            <person name="Fluegel L."/>
            <person name="Davis C.M."/>
            <person name="Simpson J.R."/>
            <person name="Lauterbach L."/>
            <person name="Steele A.D."/>
            <person name="Gui C."/>
            <person name="Meng S."/>
            <person name="Li G."/>
            <person name="Viehrig K."/>
            <person name="Ye F."/>
            <person name="Su P."/>
            <person name="Kiefer A.F."/>
            <person name="Nichols A."/>
            <person name="Cepeda A.J."/>
            <person name="Yan W."/>
            <person name="Fan B."/>
            <person name="Jiang Y."/>
            <person name="Adhikari A."/>
            <person name="Zheng C.-J."/>
            <person name="Schuster L."/>
            <person name="Cowan T.M."/>
            <person name="Smanski M.J."/>
            <person name="Chevrette M.G."/>
            <person name="De Carvalho L.P.S."/>
            <person name="Shen B."/>
        </authorList>
    </citation>
    <scope>NUCLEOTIDE SEQUENCE [LARGE SCALE GENOMIC DNA]</scope>
    <source>
        <strain evidence="1 2">NPDC048946</strain>
    </source>
</reference>
<proteinExistence type="predicted"/>
<keyword evidence="2" id="KW-1185">Reference proteome</keyword>
<gene>
    <name evidence="1" type="ORF">AB0C36_02065</name>
</gene>
<evidence type="ECO:0008006" key="3">
    <source>
        <dbReference type="Google" id="ProtNLM"/>
    </source>
</evidence>
<sequence>MDQGTVTAAVEELRRPLRADGADLVLVRADPRTALVELRLELDGVGCAECILPPDRLAEVVADVLRRDLAEEFELVLHDPRRKPDTAEP</sequence>
<evidence type="ECO:0000313" key="1">
    <source>
        <dbReference type="EMBL" id="MEU8132273.1"/>
    </source>
</evidence>
<protein>
    <recommendedName>
        <fullName evidence="3">NIF system FeS cluster assembly NifU C-terminal domain-containing protein</fullName>
    </recommendedName>
</protein>
<evidence type="ECO:0000313" key="2">
    <source>
        <dbReference type="Proteomes" id="UP001551482"/>
    </source>
</evidence>
<comment type="caution">
    <text evidence="1">The sequence shown here is derived from an EMBL/GenBank/DDBJ whole genome shotgun (WGS) entry which is preliminary data.</text>
</comment>
<dbReference type="RefSeq" id="WP_358347819.1">
    <property type="nucleotide sequence ID" value="NZ_JBEZFP010000003.1"/>
</dbReference>
<accession>A0ABV3D943</accession>
<organism evidence="1 2">
    <name type="scientific">Streptodolium elevatio</name>
    <dbReference type="NCBI Taxonomy" id="3157996"/>
    <lineage>
        <taxon>Bacteria</taxon>
        <taxon>Bacillati</taxon>
        <taxon>Actinomycetota</taxon>
        <taxon>Actinomycetes</taxon>
        <taxon>Kitasatosporales</taxon>
        <taxon>Streptomycetaceae</taxon>
        <taxon>Streptodolium</taxon>
    </lineage>
</organism>